<organism evidence="4 5">
    <name type="scientific">Pseudodesulfovibrio profundus</name>
    <dbReference type="NCBI Taxonomy" id="57320"/>
    <lineage>
        <taxon>Bacteria</taxon>
        <taxon>Pseudomonadati</taxon>
        <taxon>Thermodesulfobacteriota</taxon>
        <taxon>Desulfovibrionia</taxon>
        <taxon>Desulfovibrionales</taxon>
        <taxon>Desulfovibrionaceae</taxon>
    </lineage>
</organism>
<dbReference type="Gene3D" id="3.10.580.10">
    <property type="entry name" value="CBS-domain"/>
    <property type="match status" value="1"/>
</dbReference>
<reference evidence="5" key="1">
    <citation type="submission" date="2017-09" db="EMBL/GenBank/DDBJ databases">
        <authorList>
            <person name="Regsiter A."/>
            <person name="William W."/>
        </authorList>
    </citation>
    <scope>NUCLEOTIDE SEQUENCE [LARGE SCALE GENOMIC DNA]</scope>
    <source>
        <strain evidence="5">500-1</strain>
    </source>
</reference>
<evidence type="ECO:0000259" key="3">
    <source>
        <dbReference type="PROSITE" id="PS51371"/>
    </source>
</evidence>
<dbReference type="SUPFAM" id="SSF54631">
    <property type="entry name" value="CBS-domain pair"/>
    <property type="match status" value="1"/>
</dbReference>
<dbReference type="PANTHER" id="PTHR43080">
    <property type="entry name" value="CBS DOMAIN-CONTAINING PROTEIN CBSX3, MITOCHONDRIAL"/>
    <property type="match status" value="1"/>
</dbReference>
<dbReference type="InterPro" id="IPR000644">
    <property type="entry name" value="CBS_dom"/>
</dbReference>
<dbReference type="OrthoDB" id="9794094at2"/>
<dbReference type="EMBL" id="LT907975">
    <property type="protein sequence ID" value="SOB59245.1"/>
    <property type="molecule type" value="Genomic_DNA"/>
</dbReference>
<dbReference type="RefSeq" id="WP_097012142.1">
    <property type="nucleotide sequence ID" value="NZ_LT907975.1"/>
</dbReference>
<dbReference type="Proteomes" id="UP000219215">
    <property type="component" value="Chromosome DPRO"/>
</dbReference>
<evidence type="ECO:0000256" key="2">
    <source>
        <dbReference type="PROSITE-ProRule" id="PRU00703"/>
    </source>
</evidence>
<dbReference type="PROSITE" id="PS51371">
    <property type="entry name" value="CBS"/>
    <property type="match status" value="1"/>
</dbReference>
<gene>
    <name evidence="4" type="ORF">DPRO_2339</name>
</gene>
<keyword evidence="5" id="KW-1185">Reference proteome</keyword>
<dbReference type="InterPro" id="IPR046342">
    <property type="entry name" value="CBS_dom_sf"/>
</dbReference>
<evidence type="ECO:0000313" key="4">
    <source>
        <dbReference type="EMBL" id="SOB59245.1"/>
    </source>
</evidence>
<dbReference type="SMART" id="SM00116">
    <property type="entry name" value="CBS"/>
    <property type="match status" value="1"/>
</dbReference>
<accession>A0A2C8F9X6</accession>
<evidence type="ECO:0000256" key="1">
    <source>
        <dbReference type="ARBA" id="ARBA00023122"/>
    </source>
</evidence>
<dbReference type="InterPro" id="IPR051257">
    <property type="entry name" value="Diverse_CBS-Domain"/>
</dbReference>
<proteinExistence type="predicted"/>
<dbReference type="AlphaFoldDB" id="A0A2C8F9X6"/>
<dbReference type="KEGG" id="pprf:DPRO_2339"/>
<protein>
    <recommendedName>
        <fullName evidence="3">CBS domain-containing protein</fullName>
    </recommendedName>
</protein>
<keyword evidence="1 2" id="KW-0129">CBS domain</keyword>
<feature type="domain" description="CBS" evidence="3">
    <location>
        <begin position="10"/>
        <end position="66"/>
    </location>
</feature>
<evidence type="ECO:0000313" key="5">
    <source>
        <dbReference type="Proteomes" id="UP000219215"/>
    </source>
</evidence>
<dbReference type="PANTHER" id="PTHR43080:SF2">
    <property type="entry name" value="CBS DOMAIN-CONTAINING PROTEIN"/>
    <property type="match status" value="1"/>
</dbReference>
<dbReference type="Pfam" id="PF00571">
    <property type="entry name" value="CBS"/>
    <property type="match status" value="1"/>
</dbReference>
<name>A0A2C8F9X6_9BACT</name>
<sequence length="83" mass="9061">MIKKRMEEIYTPNVYSVSPDTPTSEALATMRDRKISCIVIVDGGQPAGIFTERDVIRCVATQGLGFADNPISEVCASPHPLDH</sequence>